<dbReference type="PANTHER" id="PTHR41523:SF8">
    <property type="entry name" value="ETHYLENE RESPONSE SENSOR PROTEIN"/>
    <property type="match status" value="1"/>
</dbReference>
<dbReference type="Gene3D" id="3.40.50.2300">
    <property type="match status" value="1"/>
</dbReference>
<dbReference type="InterPro" id="IPR013654">
    <property type="entry name" value="PAS_2"/>
</dbReference>
<dbReference type="InterPro" id="IPR001789">
    <property type="entry name" value="Sig_transdc_resp-reg_receiver"/>
</dbReference>
<dbReference type="Gene3D" id="3.30.450.270">
    <property type="match status" value="1"/>
</dbReference>
<keyword evidence="4 12" id="KW-0597">Phosphoprotein</keyword>
<keyword evidence="8 15" id="KW-0418">Kinase</keyword>
<keyword evidence="16" id="KW-1185">Reference proteome</keyword>
<keyword evidence="11" id="KW-0675">Receptor</keyword>
<dbReference type="PIRSF" id="PIRSF036397">
    <property type="entry name" value="Bactrphtchrm_rec"/>
    <property type="match status" value="1"/>
</dbReference>
<name>A0A7Y9Y0P1_9SPHN</name>
<gene>
    <name evidence="15" type="ORF">FHS75_003176</name>
</gene>
<comment type="catalytic activity">
    <reaction evidence="1">
        <text>ATP + protein L-histidine = ADP + protein N-phospho-L-histidine.</text>
        <dbReference type="EC" id="2.7.13.3"/>
    </reaction>
</comment>
<dbReference type="GO" id="GO:0000160">
    <property type="term" value="P:phosphorelay signal transduction system"/>
    <property type="evidence" value="ECO:0007669"/>
    <property type="project" value="InterPro"/>
</dbReference>
<dbReference type="RefSeq" id="WP_229735682.1">
    <property type="nucleotide sequence ID" value="NZ_BMGF01000008.1"/>
</dbReference>
<proteinExistence type="predicted"/>
<evidence type="ECO:0000313" key="15">
    <source>
        <dbReference type="EMBL" id="NYH96825.1"/>
    </source>
</evidence>
<dbReference type="PROSITE" id="PS50046">
    <property type="entry name" value="PHYTOCHROME_2"/>
    <property type="match status" value="1"/>
</dbReference>
<dbReference type="Gene3D" id="3.30.450.40">
    <property type="match status" value="1"/>
</dbReference>
<evidence type="ECO:0000259" key="14">
    <source>
        <dbReference type="PROSITE" id="PS50110"/>
    </source>
</evidence>
<protein>
    <recommendedName>
        <fullName evidence="2">histidine kinase</fullName>
        <ecNumber evidence="2">2.7.13.3</ecNumber>
    </recommendedName>
</protein>
<dbReference type="InterPro" id="IPR016132">
    <property type="entry name" value="Phyto_chromo_attachment"/>
</dbReference>
<evidence type="ECO:0000256" key="6">
    <source>
        <dbReference type="ARBA" id="ARBA00022679"/>
    </source>
</evidence>
<evidence type="ECO:0000256" key="3">
    <source>
        <dbReference type="ARBA" id="ARBA00022543"/>
    </source>
</evidence>
<evidence type="ECO:0000256" key="5">
    <source>
        <dbReference type="ARBA" id="ARBA00022606"/>
    </source>
</evidence>
<dbReference type="EMBL" id="JACBZF010000007">
    <property type="protein sequence ID" value="NYH96825.1"/>
    <property type="molecule type" value="Genomic_DNA"/>
</dbReference>
<dbReference type="SMART" id="SM00448">
    <property type="entry name" value="REC"/>
    <property type="match status" value="1"/>
</dbReference>
<evidence type="ECO:0000256" key="1">
    <source>
        <dbReference type="ARBA" id="ARBA00000085"/>
    </source>
</evidence>
<dbReference type="InterPro" id="IPR011102">
    <property type="entry name" value="Sig_transdc_His_kinase_HWE"/>
</dbReference>
<dbReference type="GO" id="GO:0009881">
    <property type="term" value="F:photoreceptor activity"/>
    <property type="evidence" value="ECO:0007669"/>
    <property type="project" value="UniProtKB-KW"/>
</dbReference>
<dbReference type="SMART" id="SM00065">
    <property type="entry name" value="GAF"/>
    <property type="match status" value="1"/>
</dbReference>
<dbReference type="InterPro" id="IPR011006">
    <property type="entry name" value="CheY-like_superfamily"/>
</dbReference>
<organism evidence="15 16">
    <name type="scientific">Novosphingobium marinum</name>
    <dbReference type="NCBI Taxonomy" id="1514948"/>
    <lineage>
        <taxon>Bacteria</taxon>
        <taxon>Pseudomonadati</taxon>
        <taxon>Pseudomonadota</taxon>
        <taxon>Alphaproteobacteria</taxon>
        <taxon>Sphingomonadales</taxon>
        <taxon>Sphingomonadaceae</taxon>
        <taxon>Novosphingobium</taxon>
    </lineage>
</organism>
<comment type="caution">
    <text evidence="15">The sequence shown here is derived from an EMBL/GenBank/DDBJ whole genome shotgun (WGS) entry which is preliminary data.</text>
</comment>
<dbReference type="InterPro" id="IPR001294">
    <property type="entry name" value="Phytochrome"/>
</dbReference>
<dbReference type="SUPFAM" id="SSF52172">
    <property type="entry name" value="CheY-like"/>
    <property type="match status" value="1"/>
</dbReference>
<dbReference type="SUPFAM" id="SSF55785">
    <property type="entry name" value="PYP-like sensor domain (PAS domain)"/>
    <property type="match status" value="1"/>
</dbReference>
<keyword evidence="9" id="KW-0067">ATP-binding</keyword>
<keyword evidence="3" id="KW-0600">Photoreceptor protein</keyword>
<evidence type="ECO:0000313" key="16">
    <source>
        <dbReference type="Proteomes" id="UP000522081"/>
    </source>
</evidence>
<dbReference type="Gene3D" id="3.30.565.10">
    <property type="entry name" value="Histidine kinase-like ATPase, C-terminal domain"/>
    <property type="match status" value="1"/>
</dbReference>
<evidence type="ECO:0000256" key="12">
    <source>
        <dbReference type="PROSITE-ProRule" id="PRU00169"/>
    </source>
</evidence>
<feature type="domain" description="Phytochrome chromophore attachment site" evidence="13">
    <location>
        <begin position="144"/>
        <end position="301"/>
    </location>
</feature>
<dbReference type="GO" id="GO:0009584">
    <property type="term" value="P:detection of visible light"/>
    <property type="evidence" value="ECO:0007669"/>
    <property type="project" value="InterPro"/>
</dbReference>
<dbReference type="PANTHER" id="PTHR41523">
    <property type="entry name" value="TWO-COMPONENT SYSTEM SENSOR PROTEIN"/>
    <property type="match status" value="1"/>
</dbReference>
<dbReference type="Gene3D" id="3.30.450.20">
    <property type="entry name" value="PAS domain"/>
    <property type="match status" value="1"/>
</dbReference>
<dbReference type="InterPro" id="IPR029016">
    <property type="entry name" value="GAF-like_dom_sf"/>
</dbReference>
<accession>A0A7Y9Y0P1</accession>
<dbReference type="Pfam" id="PF08446">
    <property type="entry name" value="PAS_2"/>
    <property type="match status" value="1"/>
</dbReference>
<reference evidence="15 16" key="1">
    <citation type="submission" date="2020-07" db="EMBL/GenBank/DDBJ databases">
        <title>Genomic Encyclopedia of Type Strains, Phase IV (KMG-IV): sequencing the most valuable type-strain genomes for metagenomic binning, comparative biology and taxonomic classification.</title>
        <authorList>
            <person name="Goeker M."/>
        </authorList>
    </citation>
    <scope>NUCLEOTIDE SEQUENCE [LARGE SCALE GENOMIC DNA]</scope>
    <source>
        <strain evidence="15 16">DSM 29043</strain>
    </source>
</reference>
<dbReference type="EC" id="2.7.13.3" evidence="2"/>
<feature type="modified residue" description="4-aspartylphosphate" evidence="12">
    <location>
        <position position="790"/>
    </location>
</feature>
<dbReference type="InterPro" id="IPR003018">
    <property type="entry name" value="GAF"/>
</dbReference>
<keyword evidence="10" id="KW-0157">Chromophore</keyword>
<dbReference type="PRINTS" id="PR01033">
    <property type="entry name" value="PHYTOCHROME"/>
</dbReference>
<dbReference type="InterPro" id="IPR035965">
    <property type="entry name" value="PAS-like_dom_sf"/>
</dbReference>
<evidence type="ECO:0000259" key="13">
    <source>
        <dbReference type="PROSITE" id="PS50046"/>
    </source>
</evidence>
<keyword evidence="6" id="KW-0808">Transferase</keyword>
<dbReference type="InterPro" id="IPR013515">
    <property type="entry name" value="Phytochrome_cen-reg"/>
</dbReference>
<evidence type="ECO:0000256" key="8">
    <source>
        <dbReference type="ARBA" id="ARBA00022777"/>
    </source>
</evidence>
<dbReference type="Pfam" id="PF07536">
    <property type="entry name" value="HWE_HK"/>
    <property type="match status" value="1"/>
</dbReference>
<evidence type="ECO:0000256" key="11">
    <source>
        <dbReference type="ARBA" id="ARBA00023170"/>
    </source>
</evidence>
<evidence type="ECO:0000256" key="9">
    <source>
        <dbReference type="ARBA" id="ARBA00022840"/>
    </source>
</evidence>
<keyword evidence="7" id="KW-0547">Nucleotide-binding</keyword>
<dbReference type="InterPro" id="IPR009219">
    <property type="entry name" value="Bactrphtchr_CheY"/>
</dbReference>
<dbReference type="SUPFAM" id="SSF55781">
    <property type="entry name" value="GAF domain-like"/>
    <property type="match status" value="2"/>
</dbReference>
<keyword evidence="5" id="KW-0716">Sensory transduction</keyword>
<dbReference type="AlphaFoldDB" id="A0A7Y9Y0P1"/>
<dbReference type="Proteomes" id="UP000522081">
    <property type="component" value="Unassembled WGS sequence"/>
</dbReference>
<dbReference type="Pfam" id="PF01590">
    <property type="entry name" value="GAF"/>
    <property type="match status" value="1"/>
</dbReference>
<dbReference type="SUPFAM" id="SSF55874">
    <property type="entry name" value="ATPase domain of HSP90 chaperone/DNA topoisomerase II/histidine kinase"/>
    <property type="match status" value="1"/>
</dbReference>
<sequence length="853" mass="94547">MTDNRPPVDLSTCDMEPIHIIGRIQSFGYLLSFSSDWIVNHASANCADLFARDIRDLIGTPAFDVLHGPALHEIRSRLQMLGSPDSVERIFELDLLGDDRLFDIAVHLSGRTYILEAEPSETGRRRDYVSYVRPMIDRIRQGSSIQQLCDRAARQLRGLTGFDRVMVYRFAPGGAGEVISESINGSVDSFHGLHFPASDIPAQARRLYSRNILRIISDVDDPTVDILPQLNPSGDPLDLSMCGLRAVSPIHIEYLKNMGVKASMSVSIMRRGELWGLMACHHYSPLNLPYSVRTAAELFGEFFSYLLDQAETAGALKQRQSAMRLHDEIMARVAGGDTLLEAFEEFAGSIGNVIPFDGIVGWVDGEFMSRGSTPQRQDFERLARFLNTAGASTVWASDNLQSIYPDAARFADDAAGLLAIPVSRTPRDYIVLFRKEHVHSVSWAGNPEKSVELGPNGDRLTPRKSFDIWKEERRGFSVNWTRDEIESAESLRVTLLEVVLRLTDSVNQERERASKRQDILIAELNHRVRNILNLIRSLVTQSKASSNSIDEFAEIVGSRIYSLARAHDQVTQSDWSPSSLVELIRTECEAYTGGKADRVEITGTDALIHPGAFAQLALVIHELMTNSTKYGALSDSGGRVEVAIGKNRDDALELSWTERDGPPVKAPKSRGFGSTIIERTIPHELGGEARIDFDPEGLHARFVLPPDHVAAFQSLPDRTQESGSVHQAPGQEKDVMLSGDCLIVEDNMIIAMEAEDILGELGCGHCHVAGSVRDALKVIEDNDIRFALLDINLGRETSEEVAFKLARLGISFVFASGYGELKSRPEEFAKVPVITKPYAMKDIRSAIEKLGRR</sequence>
<dbReference type="Pfam" id="PF00360">
    <property type="entry name" value="PHY"/>
    <property type="match status" value="1"/>
</dbReference>
<dbReference type="GO" id="GO:0005524">
    <property type="term" value="F:ATP binding"/>
    <property type="evidence" value="ECO:0007669"/>
    <property type="project" value="UniProtKB-KW"/>
</dbReference>
<evidence type="ECO:0000256" key="10">
    <source>
        <dbReference type="ARBA" id="ARBA00022991"/>
    </source>
</evidence>
<feature type="domain" description="Response regulatory" evidence="14">
    <location>
        <begin position="740"/>
        <end position="851"/>
    </location>
</feature>
<dbReference type="InterPro" id="IPR036890">
    <property type="entry name" value="HATPase_C_sf"/>
</dbReference>
<evidence type="ECO:0000256" key="4">
    <source>
        <dbReference type="ARBA" id="ARBA00022553"/>
    </source>
</evidence>
<evidence type="ECO:0000256" key="7">
    <source>
        <dbReference type="ARBA" id="ARBA00022741"/>
    </source>
</evidence>
<dbReference type="SMART" id="SM00911">
    <property type="entry name" value="HWE_HK"/>
    <property type="match status" value="1"/>
</dbReference>
<evidence type="ECO:0000256" key="2">
    <source>
        <dbReference type="ARBA" id="ARBA00012438"/>
    </source>
</evidence>
<dbReference type="InterPro" id="IPR043150">
    <property type="entry name" value="Phytochrome_PHY_sf"/>
</dbReference>
<dbReference type="GO" id="GO:0006355">
    <property type="term" value="P:regulation of DNA-templated transcription"/>
    <property type="evidence" value="ECO:0007669"/>
    <property type="project" value="InterPro"/>
</dbReference>
<dbReference type="GO" id="GO:0004673">
    <property type="term" value="F:protein histidine kinase activity"/>
    <property type="evidence" value="ECO:0007669"/>
    <property type="project" value="UniProtKB-EC"/>
</dbReference>
<dbReference type="PROSITE" id="PS50110">
    <property type="entry name" value="RESPONSE_REGULATORY"/>
    <property type="match status" value="1"/>
</dbReference>